<evidence type="ECO:0000256" key="7">
    <source>
        <dbReference type="ARBA" id="ARBA00022723"/>
    </source>
</evidence>
<dbReference type="EC" id="1.14.14.47" evidence="4 11"/>
<dbReference type="InterPro" id="IPR017142">
    <property type="entry name" value="Nitric_oxide_synthase_Oase-su"/>
</dbReference>
<dbReference type="InterPro" id="IPR004030">
    <property type="entry name" value="NOS_N"/>
</dbReference>
<evidence type="ECO:0000256" key="2">
    <source>
        <dbReference type="ARBA" id="ARBA00002642"/>
    </source>
</evidence>
<proteinExistence type="inferred from homology"/>
<gene>
    <name evidence="14" type="ORF">C6I21_04875</name>
</gene>
<keyword evidence="6 11" id="KW-0349">Heme</keyword>
<dbReference type="InterPro" id="IPR044943">
    <property type="entry name" value="NOS_dom_1"/>
</dbReference>
<organism evidence="14 15">
    <name type="scientific">Alkalicoccus urumqiensis</name>
    <name type="common">Bacillus urumqiensis</name>
    <dbReference type="NCBI Taxonomy" id="1548213"/>
    <lineage>
        <taxon>Bacteria</taxon>
        <taxon>Bacillati</taxon>
        <taxon>Bacillota</taxon>
        <taxon>Bacilli</taxon>
        <taxon>Bacillales</taxon>
        <taxon>Bacillaceae</taxon>
        <taxon>Alkalicoccus</taxon>
    </lineage>
</organism>
<keyword evidence="7 11" id="KW-0479">Metal-binding</keyword>
<keyword evidence="15" id="KW-1185">Reference proteome</keyword>
<dbReference type="GO" id="GO:0020037">
    <property type="term" value="F:heme binding"/>
    <property type="evidence" value="ECO:0007669"/>
    <property type="project" value="InterPro"/>
</dbReference>
<evidence type="ECO:0000256" key="1">
    <source>
        <dbReference type="ARBA" id="ARBA00001971"/>
    </source>
</evidence>
<dbReference type="EMBL" id="PVNS01000004">
    <property type="protein sequence ID" value="PRO66138.1"/>
    <property type="molecule type" value="Genomic_DNA"/>
</dbReference>
<evidence type="ECO:0000256" key="12">
    <source>
        <dbReference type="PIRSR" id="PIRSR037219-1"/>
    </source>
</evidence>
<evidence type="ECO:0000256" key="8">
    <source>
        <dbReference type="ARBA" id="ARBA00023002"/>
    </source>
</evidence>
<keyword evidence="8 11" id="KW-0560">Oxidoreductase</keyword>
<dbReference type="PANTHER" id="PTHR43410:SF1">
    <property type="entry name" value="NITRIC OXIDE SYNTHASE"/>
    <property type="match status" value="1"/>
</dbReference>
<dbReference type="SUPFAM" id="SSF56512">
    <property type="entry name" value="Nitric oxide (NO) synthase oxygenase domain"/>
    <property type="match status" value="1"/>
</dbReference>
<evidence type="ECO:0000256" key="10">
    <source>
        <dbReference type="ARBA" id="ARBA00048713"/>
    </source>
</evidence>
<dbReference type="PANTHER" id="PTHR43410">
    <property type="entry name" value="NITRIC OXIDE SYNTHASE OXYGENASE"/>
    <property type="match status" value="1"/>
</dbReference>
<evidence type="ECO:0000256" key="3">
    <source>
        <dbReference type="ARBA" id="ARBA00005411"/>
    </source>
</evidence>
<dbReference type="PIRSF" id="PIRSF037219">
    <property type="entry name" value="NOS_oxygenase"/>
    <property type="match status" value="1"/>
</dbReference>
<keyword evidence="9 11" id="KW-0408">Iron</keyword>
<sequence>MGTLPLVEKAGHFLKTAGVTDKRYMVRMAEIQQEIQETGTYTHTKAELEEGARLAWRNAGRCIGRLFWDTLTVVDRRHAATAEEVLEEAVEHLHEADQQGKIQPRITIFPPEQPDGTVPFRFLNHQLIRYAGWETAGDPASRKLTKEAEMLGWKKEPGPFVPLPLIVEEAGGRRIFRELNPGLDFHEVSLRHPEEPAFQELGLKWYRLPVISDMILEIGGIRYPAAPFNGWYMGTEIGARNFADSFRYDKLKACADVFSLNTKSTPSLWKDRALVELNRAVLYSFLEDGVSIVDHHTAAAQFDLFEKQERKAGRQVTGDWSWLIPPVSPAAVSIFHKQYEDLPASPAFLYPDSVQGCPVFSSF</sequence>
<evidence type="ECO:0000256" key="6">
    <source>
        <dbReference type="ARBA" id="ARBA00022617"/>
    </source>
</evidence>
<evidence type="ECO:0000256" key="5">
    <source>
        <dbReference type="ARBA" id="ARBA00018859"/>
    </source>
</evidence>
<dbReference type="GO" id="GO:0004517">
    <property type="term" value="F:nitric-oxide synthase activity"/>
    <property type="evidence" value="ECO:0007669"/>
    <property type="project" value="InterPro"/>
</dbReference>
<dbReference type="GO" id="GO:0046872">
    <property type="term" value="F:metal ion binding"/>
    <property type="evidence" value="ECO:0007669"/>
    <property type="project" value="UniProtKB-KW"/>
</dbReference>
<comment type="miscellaneous">
    <text evidence="11">This protein is similar to the oxygenase domain of eukaryotic nitric oxide synthases but lacks the reductase domain which, in eukaryotes, is responsible for transfer of electrons to the ferric heme during nitric oxide synthesis.</text>
</comment>
<evidence type="ECO:0000256" key="9">
    <source>
        <dbReference type="ARBA" id="ARBA00023004"/>
    </source>
</evidence>
<name>A0A2P6MIR1_ALKUR</name>
<comment type="caution">
    <text evidence="14">The sequence shown here is derived from an EMBL/GenBank/DDBJ whole genome shotgun (WGS) entry which is preliminary data.</text>
</comment>
<dbReference type="RefSeq" id="WP_105958329.1">
    <property type="nucleotide sequence ID" value="NZ_PVNS01000004.1"/>
</dbReference>
<protein>
    <recommendedName>
        <fullName evidence="5 11">Nitric oxide synthase oxygenase</fullName>
        <ecNumber evidence="4 11">1.14.14.47</ecNumber>
    </recommendedName>
</protein>
<dbReference type="Pfam" id="PF02898">
    <property type="entry name" value="NO_synthase"/>
    <property type="match status" value="1"/>
</dbReference>
<evidence type="ECO:0000256" key="11">
    <source>
        <dbReference type="PIRNR" id="PIRNR037219"/>
    </source>
</evidence>
<dbReference type="Gene3D" id="3.90.340.10">
    <property type="entry name" value="Nitric Oxide Synthase, Chain A, domain 1"/>
    <property type="match status" value="1"/>
</dbReference>
<dbReference type="Gene3D" id="3.90.1230.10">
    <property type="entry name" value="Nitric Oxide Synthase, Chain A, domain 3"/>
    <property type="match status" value="1"/>
</dbReference>
<comment type="catalytic activity">
    <reaction evidence="10">
        <text>3 reduced [flavodoxin] + 2 L-arginine + 4 O2 = 3 oxidized [flavodoxin] + 2 L-citrulline + 2 nitric oxide + 4 H2O + 5 H(+)</text>
        <dbReference type="Rhea" id="RHEA:52324"/>
        <dbReference type="Rhea" id="RHEA-COMP:10622"/>
        <dbReference type="Rhea" id="RHEA-COMP:10623"/>
        <dbReference type="ChEBI" id="CHEBI:15377"/>
        <dbReference type="ChEBI" id="CHEBI:15378"/>
        <dbReference type="ChEBI" id="CHEBI:15379"/>
        <dbReference type="ChEBI" id="CHEBI:16480"/>
        <dbReference type="ChEBI" id="CHEBI:32682"/>
        <dbReference type="ChEBI" id="CHEBI:57618"/>
        <dbReference type="ChEBI" id="CHEBI:57743"/>
        <dbReference type="ChEBI" id="CHEBI:58210"/>
        <dbReference type="EC" id="1.14.14.47"/>
    </reaction>
</comment>
<dbReference type="Gene3D" id="3.90.440.10">
    <property type="entry name" value="Nitric Oxide Synthase,Heme Domain,Chain A domain 2"/>
    <property type="match status" value="1"/>
</dbReference>
<dbReference type="PROSITE" id="PS60001">
    <property type="entry name" value="NOS"/>
    <property type="match status" value="1"/>
</dbReference>
<evidence type="ECO:0000313" key="14">
    <source>
        <dbReference type="EMBL" id="PRO66138.1"/>
    </source>
</evidence>
<evidence type="ECO:0000313" key="15">
    <source>
        <dbReference type="Proteomes" id="UP000243650"/>
    </source>
</evidence>
<comment type="cofactor">
    <cofactor evidence="1 11 12">
        <name>heme</name>
        <dbReference type="ChEBI" id="CHEBI:30413"/>
    </cofactor>
</comment>
<dbReference type="AlphaFoldDB" id="A0A2P6MIR1"/>
<dbReference type="OrthoDB" id="3398374at2"/>
<feature type="binding site" description="axial binding residue" evidence="12">
    <location>
        <position position="62"/>
    </location>
    <ligand>
        <name>heme</name>
        <dbReference type="ChEBI" id="CHEBI:30413"/>
    </ligand>
    <ligandPart>
        <name>Fe</name>
        <dbReference type="ChEBI" id="CHEBI:18248"/>
    </ligandPart>
</feature>
<evidence type="ECO:0000259" key="13">
    <source>
        <dbReference type="PROSITE" id="PS60001"/>
    </source>
</evidence>
<accession>A0A2P6MIR1</accession>
<dbReference type="Proteomes" id="UP000243650">
    <property type="component" value="Unassembled WGS sequence"/>
</dbReference>
<evidence type="ECO:0000256" key="4">
    <source>
        <dbReference type="ARBA" id="ARBA00012735"/>
    </source>
</evidence>
<reference evidence="14 15" key="1">
    <citation type="submission" date="2018-03" db="EMBL/GenBank/DDBJ databases">
        <title>Bacillus urumqiensis sp. nov., a moderately haloalkaliphilic bacterium isolated from a salt lake.</title>
        <authorList>
            <person name="Zhao B."/>
            <person name="Liao Z."/>
        </authorList>
    </citation>
    <scope>NUCLEOTIDE SEQUENCE [LARGE SCALE GENOMIC DNA]</scope>
    <source>
        <strain evidence="14 15">BZ-SZ-XJ18</strain>
    </source>
</reference>
<dbReference type="InterPro" id="IPR036119">
    <property type="entry name" value="NOS_N_sf"/>
</dbReference>
<dbReference type="GO" id="GO:0006809">
    <property type="term" value="P:nitric oxide biosynthetic process"/>
    <property type="evidence" value="ECO:0007669"/>
    <property type="project" value="InterPro"/>
</dbReference>
<feature type="domain" description="Nitric oxide synthase (NOS)" evidence="13">
    <location>
        <begin position="61"/>
        <end position="68"/>
    </location>
</feature>
<comment type="similarity">
    <text evidence="3 11">Belongs to the NOS family. Bacterial NOS oxygenase subfamily.</text>
</comment>
<dbReference type="InterPro" id="IPR044944">
    <property type="entry name" value="NOS_dom_3"/>
</dbReference>
<dbReference type="InterPro" id="IPR044940">
    <property type="entry name" value="NOS_dom_2"/>
</dbReference>
<comment type="subunit">
    <text evidence="11">Homodimer.</text>
</comment>
<comment type="function">
    <text evidence="2 11">Catalyzes the production of nitric oxide.</text>
</comment>
<dbReference type="InterPro" id="IPR050607">
    <property type="entry name" value="NOS"/>
</dbReference>